<dbReference type="Proteomes" id="UP000835052">
    <property type="component" value="Unassembled WGS sequence"/>
</dbReference>
<keyword evidence="2" id="KW-0732">Signal</keyword>
<feature type="chain" id="PRO_5035846131" evidence="2">
    <location>
        <begin position="21"/>
        <end position="146"/>
    </location>
</feature>
<reference evidence="3" key="1">
    <citation type="submission" date="2020-10" db="EMBL/GenBank/DDBJ databases">
        <authorList>
            <person name="Kikuchi T."/>
        </authorList>
    </citation>
    <scope>NUCLEOTIDE SEQUENCE</scope>
    <source>
        <strain evidence="3">NKZ352</strain>
    </source>
</reference>
<feature type="signal peptide" evidence="2">
    <location>
        <begin position="1"/>
        <end position="20"/>
    </location>
</feature>
<sequence length="146" mass="16009">MKWSVVVLLIAAVSVAHLNASKIPKSSSNSGDSNGDIEEETTEETLVSTTTESPEEDFSYLEFLIKIYTQVLSQLEQASKLAKKGKISEYDAITEFAGSVEREIMSHTIALAQGKIPARCRSLQNKAFGFSEPSSSVESEEEFQKP</sequence>
<evidence type="ECO:0000256" key="1">
    <source>
        <dbReference type="SAM" id="MobiDB-lite"/>
    </source>
</evidence>
<accession>A0A8S1HJL5</accession>
<dbReference type="AlphaFoldDB" id="A0A8S1HJL5"/>
<name>A0A8S1HJL5_9PELO</name>
<comment type="caution">
    <text evidence="3">The sequence shown here is derived from an EMBL/GenBank/DDBJ whole genome shotgun (WGS) entry which is preliminary data.</text>
</comment>
<gene>
    <name evidence="3" type="ORF">CAUJ_LOCUS10490</name>
</gene>
<evidence type="ECO:0000313" key="4">
    <source>
        <dbReference type="Proteomes" id="UP000835052"/>
    </source>
</evidence>
<organism evidence="3 4">
    <name type="scientific">Caenorhabditis auriculariae</name>
    <dbReference type="NCBI Taxonomy" id="2777116"/>
    <lineage>
        <taxon>Eukaryota</taxon>
        <taxon>Metazoa</taxon>
        <taxon>Ecdysozoa</taxon>
        <taxon>Nematoda</taxon>
        <taxon>Chromadorea</taxon>
        <taxon>Rhabditida</taxon>
        <taxon>Rhabditina</taxon>
        <taxon>Rhabditomorpha</taxon>
        <taxon>Rhabditoidea</taxon>
        <taxon>Rhabditidae</taxon>
        <taxon>Peloderinae</taxon>
        <taxon>Caenorhabditis</taxon>
    </lineage>
</organism>
<protein>
    <submittedName>
        <fullName evidence="3">Uncharacterized protein</fullName>
    </submittedName>
</protein>
<dbReference type="EMBL" id="CAJGYM010000045">
    <property type="protein sequence ID" value="CAD6194571.1"/>
    <property type="molecule type" value="Genomic_DNA"/>
</dbReference>
<evidence type="ECO:0000313" key="3">
    <source>
        <dbReference type="EMBL" id="CAD6194571.1"/>
    </source>
</evidence>
<keyword evidence="4" id="KW-1185">Reference proteome</keyword>
<evidence type="ECO:0000256" key="2">
    <source>
        <dbReference type="SAM" id="SignalP"/>
    </source>
</evidence>
<feature type="compositionally biased region" description="Low complexity" evidence="1">
    <location>
        <begin position="23"/>
        <end position="34"/>
    </location>
</feature>
<feature type="region of interest" description="Disordered" evidence="1">
    <location>
        <begin position="23"/>
        <end position="53"/>
    </location>
</feature>
<proteinExistence type="predicted"/>